<keyword evidence="2" id="KW-1185">Reference proteome</keyword>
<proteinExistence type="predicted"/>
<reference evidence="1 2" key="1">
    <citation type="journal article" date="2023" name="J. Hered.">
        <title>Chromosome-level genome of the wood stork (Mycteria americana) provides insight into avian chromosome evolution.</title>
        <authorList>
            <person name="Flamio R. Jr."/>
            <person name="Ramstad K.M."/>
        </authorList>
    </citation>
    <scope>NUCLEOTIDE SEQUENCE [LARGE SCALE GENOMIC DNA]</scope>
    <source>
        <strain evidence="1">JAX WOST 10</strain>
    </source>
</reference>
<name>A0AAN7NC73_MYCAM</name>
<accession>A0AAN7NC73</accession>
<sequence length="96" mass="11482">MPAVESEAKAKTKVRFEEIFRRHAGLTDTKKSKKKKFHSEENIVINLSKDSVKMIEFICFDLNFMVEKRMFNSENVSEVFYQVKSKIPLWRQEFFL</sequence>
<comment type="caution">
    <text evidence="1">The sequence shown here is derived from an EMBL/GenBank/DDBJ whole genome shotgun (WGS) entry which is preliminary data.</text>
</comment>
<organism evidence="1 2">
    <name type="scientific">Mycteria americana</name>
    <name type="common">Wood stork</name>
    <dbReference type="NCBI Taxonomy" id="33587"/>
    <lineage>
        <taxon>Eukaryota</taxon>
        <taxon>Metazoa</taxon>
        <taxon>Chordata</taxon>
        <taxon>Craniata</taxon>
        <taxon>Vertebrata</taxon>
        <taxon>Euteleostomi</taxon>
        <taxon>Archelosauria</taxon>
        <taxon>Archosauria</taxon>
        <taxon>Dinosauria</taxon>
        <taxon>Saurischia</taxon>
        <taxon>Theropoda</taxon>
        <taxon>Coelurosauria</taxon>
        <taxon>Aves</taxon>
        <taxon>Neognathae</taxon>
        <taxon>Neoaves</taxon>
        <taxon>Aequornithes</taxon>
        <taxon>Ciconiiformes</taxon>
        <taxon>Ciconiidae</taxon>
        <taxon>Mycteria</taxon>
    </lineage>
</organism>
<evidence type="ECO:0000313" key="1">
    <source>
        <dbReference type="EMBL" id="KAK4825283.1"/>
    </source>
</evidence>
<dbReference type="EMBL" id="JAUNZN010000003">
    <property type="protein sequence ID" value="KAK4825283.1"/>
    <property type="molecule type" value="Genomic_DNA"/>
</dbReference>
<dbReference type="Proteomes" id="UP001333110">
    <property type="component" value="Unassembled WGS sequence"/>
</dbReference>
<protein>
    <submittedName>
        <fullName evidence="1">Uncharacterized protein</fullName>
    </submittedName>
</protein>
<gene>
    <name evidence="1" type="ORF">QYF61_026084</name>
</gene>
<evidence type="ECO:0000313" key="2">
    <source>
        <dbReference type="Proteomes" id="UP001333110"/>
    </source>
</evidence>
<dbReference type="AlphaFoldDB" id="A0AAN7NC73"/>